<name>A0ACB9QMR3_9MYRT</name>
<proteinExistence type="predicted"/>
<organism evidence="1 2">
    <name type="scientific">Melastoma candidum</name>
    <dbReference type="NCBI Taxonomy" id="119954"/>
    <lineage>
        <taxon>Eukaryota</taxon>
        <taxon>Viridiplantae</taxon>
        <taxon>Streptophyta</taxon>
        <taxon>Embryophyta</taxon>
        <taxon>Tracheophyta</taxon>
        <taxon>Spermatophyta</taxon>
        <taxon>Magnoliopsida</taxon>
        <taxon>eudicotyledons</taxon>
        <taxon>Gunneridae</taxon>
        <taxon>Pentapetalae</taxon>
        <taxon>rosids</taxon>
        <taxon>malvids</taxon>
        <taxon>Myrtales</taxon>
        <taxon>Melastomataceae</taxon>
        <taxon>Melastomatoideae</taxon>
        <taxon>Melastomateae</taxon>
        <taxon>Melastoma</taxon>
    </lineage>
</organism>
<protein>
    <submittedName>
        <fullName evidence="1">Uncharacterized protein</fullName>
    </submittedName>
</protein>
<reference evidence="2" key="1">
    <citation type="journal article" date="2023" name="Front. Plant Sci.">
        <title>Chromosomal-level genome assembly of Melastoma candidum provides insights into trichome evolution.</title>
        <authorList>
            <person name="Zhong Y."/>
            <person name="Wu W."/>
            <person name="Sun C."/>
            <person name="Zou P."/>
            <person name="Liu Y."/>
            <person name="Dai S."/>
            <person name="Zhou R."/>
        </authorList>
    </citation>
    <scope>NUCLEOTIDE SEQUENCE [LARGE SCALE GENOMIC DNA]</scope>
</reference>
<accession>A0ACB9QMR3</accession>
<comment type="caution">
    <text evidence="1">The sequence shown here is derived from an EMBL/GenBank/DDBJ whole genome shotgun (WGS) entry which is preliminary data.</text>
</comment>
<dbReference type="EMBL" id="CM042885">
    <property type="protein sequence ID" value="KAI4367182.1"/>
    <property type="molecule type" value="Genomic_DNA"/>
</dbReference>
<gene>
    <name evidence="1" type="ORF">MLD38_022947</name>
</gene>
<evidence type="ECO:0000313" key="1">
    <source>
        <dbReference type="EMBL" id="KAI4367182.1"/>
    </source>
</evidence>
<evidence type="ECO:0000313" key="2">
    <source>
        <dbReference type="Proteomes" id="UP001057402"/>
    </source>
</evidence>
<dbReference type="Proteomes" id="UP001057402">
    <property type="component" value="Chromosome 6"/>
</dbReference>
<sequence length="436" mass="48857">MEVLIERRKMVSPRAVLPGHLRRYTISSIDQLQTPEYLALLLLYRPVNDSAFNPGLVRLLEESLSEALTIYYPLAGRYVEDGCYIDCSGQGVELVEAKVNGSLDQLVSMSQEPDPNLLNKLSTFPVCLEDSPLSVIQVNKFEDGGLAICLRLTHRVVDFCSTIAFIDAWTKICHGSNAGEVVPPPHFGLSSIFPPKSSLANYSFPLSIFNEKLVMRKFAVSGKTLAQLAIETVSDELDMKLEGYRRPSRMEIVLALLCKALVKINRAKNPHARRTAVSFPMNLRGRMSTMIPDTGFGNIYSIISDTLSKGDEESDLHGYIKMLHETMKKAKARYRAVGSAEELWSMVEEDNKSIVRILMSGEHCIVTCTSWCGFPIYGIDFGWGGPEMAMFSRPPFRHNVLMDRKGDGGIDAWVVLDEEEMAKFKEDQDIIEHCLF</sequence>
<keyword evidence="2" id="KW-1185">Reference proteome</keyword>